<evidence type="ECO:0000256" key="1">
    <source>
        <dbReference type="ARBA" id="ARBA00004613"/>
    </source>
</evidence>
<sequence>MNMLAALIAVLGVFWTQAAAYHIYTIPSPGRDYVLQTVTIDNTKNTADIHVRNGLCSSDTIFDYKHGYIATRVFAQRACFIMKMEKGYTLTLEDIGRLAYERQMMTKMYSPTYWWVQYEPADSIIAEMKEWLLYGDSIERLCKGVPLYGVHKVESGINSGGCFKTGILGILHISVCGKVHV</sequence>
<dbReference type="Pfam" id="PF04089">
    <property type="entry name" value="BRICHOS"/>
    <property type="match status" value="1"/>
</dbReference>
<dbReference type="Gene3D" id="3.30.390.150">
    <property type="match status" value="1"/>
</dbReference>
<evidence type="ECO:0000256" key="4">
    <source>
        <dbReference type="ARBA" id="ARBA00023157"/>
    </source>
</evidence>
<dbReference type="InterPro" id="IPR007084">
    <property type="entry name" value="BRICHOS_dom"/>
</dbReference>
<dbReference type="PANTHER" id="PTHR16483">
    <property type="entry name" value="GASTROKINE 1"/>
    <property type="match status" value="1"/>
</dbReference>
<feature type="signal peptide" evidence="7">
    <location>
        <begin position="1"/>
        <end position="20"/>
    </location>
</feature>
<dbReference type="RefSeq" id="XP_006032965.1">
    <property type="nucleotide sequence ID" value="XM_006032903.1"/>
</dbReference>
<evidence type="ECO:0000256" key="5">
    <source>
        <dbReference type="ARBA" id="ARBA00070177"/>
    </source>
</evidence>
<dbReference type="eggNOG" id="ENOG502SNS6">
    <property type="taxonomic scope" value="Eukaryota"/>
</dbReference>
<evidence type="ECO:0000313" key="10">
    <source>
        <dbReference type="RefSeq" id="XP_006032965.1"/>
    </source>
</evidence>
<evidence type="ECO:0000256" key="3">
    <source>
        <dbReference type="ARBA" id="ARBA00022729"/>
    </source>
</evidence>
<comment type="subcellular location">
    <subcellularLocation>
        <location evidence="1">Secreted</location>
    </subcellularLocation>
</comment>
<dbReference type="SMART" id="SM01039">
    <property type="entry name" value="BRICHOS"/>
    <property type="match status" value="1"/>
</dbReference>
<dbReference type="AlphaFoldDB" id="A0A1U7SC11"/>
<evidence type="ECO:0000256" key="2">
    <source>
        <dbReference type="ARBA" id="ARBA00022525"/>
    </source>
</evidence>
<keyword evidence="4" id="KW-1015">Disulfide bond</keyword>
<dbReference type="PROSITE" id="PS50869">
    <property type="entry name" value="BRICHOS"/>
    <property type="match status" value="1"/>
</dbReference>
<evidence type="ECO:0000256" key="7">
    <source>
        <dbReference type="SAM" id="SignalP"/>
    </source>
</evidence>
<dbReference type="GeneID" id="102380678"/>
<dbReference type="Proteomes" id="UP000189705">
    <property type="component" value="Unplaced"/>
</dbReference>
<protein>
    <recommendedName>
        <fullName evidence="5">Gastrokine-2</fullName>
    </recommendedName>
    <alternativeName>
        <fullName evidence="6">Blottin</fullName>
    </alternativeName>
</protein>
<gene>
    <name evidence="10" type="primary">GKN2</name>
</gene>
<dbReference type="InParanoid" id="A0A1U7SC11"/>
<feature type="domain" description="BRICHOS" evidence="8">
    <location>
        <begin position="52"/>
        <end position="150"/>
    </location>
</feature>
<keyword evidence="3 7" id="KW-0732">Signal</keyword>
<dbReference type="OrthoDB" id="5977941at2759"/>
<accession>A0A1U7SC11</accession>
<organism evidence="9 10">
    <name type="scientific">Alligator sinensis</name>
    <name type="common">Chinese alligator</name>
    <dbReference type="NCBI Taxonomy" id="38654"/>
    <lineage>
        <taxon>Eukaryota</taxon>
        <taxon>Metazoa</taxon>
        <taxon>Chordata</taxon>
        <taxon>Craniata</taxon>
        <taxon>Vertebrata</taxon>
        <taxon>Euteleostomi</taxon>
        <taxon>Archelosauria</taxon>
        <taxon>Archosauria</taxon>
        <taxon>Crocodylia</taxon>
        <taxon>Alligatoridae</taxon>
        <taxon>Alligatorinae</taxon>
        <taxon>Alligator</taxon>
    </lineage>
</organism>
<dbReference type="InterPro" id="IPR051772">
    <property type="entry name" value="Gastrokine"/>
</dbReference>
<evidence type="ECO:0000259" key="8">
    <source>
        <dbReference type="PROSITE" id="PS50869"/>
    </source>
</evidence>
<keyword evidence="2" id="KW-0964">Secreted</keyword>
<evidence type="ECO:0000256" key="6">
    <source>
        <dbReference type="ARBA" id="ARBA00079996"/>
    </source>
</evidence>
<dbReference type="STRING" id="38654.A0A1U7SC11"/>
<reference evidence="10" key="1">
    <citation type="submission" date="2025-08" db="UniProtKB">
        <authorList>
            <consortium name="RefSeq"/>
        </authorList>
    </citation>
    <scope>IDENTIFICATION</scope>
</reference>
<keyword evidence="9" id="KW-1185">Reference proteome</keyword>
<dbReference type="CTD" id="200504"/>
<feature type="chain" id="PRO_5010575988" description="Gastrokine-2" evidence="7">
    <location>
        <begin position="21"/>
        <end position="181"/>
    </location>
</feature>
<dbReference type="KEGG" id="asn:102380678"/>
<proteinExistence type="predicted"/>
<dbReference type="GO" id="GO:0005576">
    <property type="term" value="C:extracellular region"/>
    <property type="evidence" value="ECO:0007669"/>
    <property type="project" value="UniProtKB-SubCell"/>
</dbReference>
<evidence type="ECO:0000313" key="9">
    <source>
        <dbReference type="Proteomes" id="UP000189705"/>
    </source>
</evidence>
<name>A0A1U7SC11_ALLSI</name>
<dbReference type="FunFam" id="3.30.390.150:FF:000004">
    <property type="entry name" value="Gastrokine 2"/>
    <property type="match status" value="1"/>
</dbReference>